<reference evidence="2 3" key="1">
    <citation type="submission" date="2024-10" db="EMBL/GenBank/DDBJ databases">
        <title>The Natural Products Discovery Center: Release of the First 8490 Sequenced Strains for Exploring Actinobacteria Biosynthetic Diversity.</title>
        <authorList>
            <person name="Kalkreuter E."/>
            <person name="Kautsar S.A."/>
            <person name="Yang D."/>
            <person name="Bader C.D."/>
            <person name="Teijaro C.N."/>
            <person name="Fluegel L."/>
            <person name="Davis C.M."/>
            <person name="Simpson J.R."/>
            <person name="Lauterbach L."/>
            <person name="Steele A.D."/>
            <person name="Gui C."/>
            <person name="Meng S."/>
            <person name="Li G."/>
            <person name="Viehrig K."/>
            <person name="Ye F."/>
            <person name="Su P."/>
            <person name="Kiefer A.F."/>
            <person name="Nichols A."/>
            <person name="Cepeda A.J."/>
            <person name="Yan W."/>
            <person name="Fan B."/>
            <person name="Jiang Y."/>
            <person name="Adhikari A."/>
            <person name="Zheng C.-J."/>
            <person name="Schuster L."/>
            <person name="Cowan T.M."/>
            <person name="Smanski M.J."/>
            <person name="Chevrette M.G."/>
            <person name="De Carvalho L.P.S."/>
            <person name="Shen B."/>
        </authorList>
    </citation>
    <scope>NUCLEOTIDE SEQUENCE [LARGE SCALE GENOMIC DNA]</scope>
    <source>
        <strain evidence="2 3">NPDC003029</strain>
    </source>
</reference>
<evidence type="ECO:0000313" key="3">
    <source>
        <dbReference type="Proteomes" id="UP001601976"/>
    </source>
</evidence>
<dbReference type="PANTHER" id="PTHR43798">
    <property type="entry name" value="MONOACYLGLYCEROL LIPASE"/>
    <property type="match status" value="1"/>
</dbReference>
<dbReference type="InterPro" id="IPR050266">
    <property type="entry name" value="AB_hydrolase_sf"/>
</dbReference>
<protein>
    <submittedName>
        <fullName evidence="2">Alpha/beta fold hydrolase</fullName>
    </submittedName>
</protein>
<evidence type="ECO:0000259" key="1">
    <source>
        <dbReference type="Pfam" id="PF12697"/>
    </source>
</evidence>
<dbReference type="GO" id="GO:0016787">
    <property type="term" value="F:hydrolase activity"/>
    <property type="evidence" value="ECO:0007669"/>
    <property type="project" value="UniProtKB-KW"/>
</dbReference>
<name>A0ABW6R7X5_9ACTN</name>
<dbReference type="SUPFAM" id="SSF53474">
    <property type="entry name" value="alpha/beta-Hydrolases"/>
    <property type="match status" value="1"/>
</dbReference>
<accession>A0ABW6R7X5</accession>
<keyword evidence="2" id="KW-0378">Hydrolase</keyword>
<gene>
    <name evidence="2" type="ORF">ACFYWW_02515</name>
</gene>
<evidence type="ECO:0000313" key="2">
    <source>
        <dbReference type="EMBL" id="MFF3337600.1"/>
    </source>
</evidence>
<organism evidence="2 3">
    <name type="scientific">Streptomyces flavidovirens</name>
    <dbReference type="NCBI Taxonomy" id="67298"/>
    <lineage>
        <taxon>Bacteria</taxon>
        <taxon>Bacillati</taxon>
        <taxon>Actinomycetota</taxon>
        <taxon>Actinomycetes</taxon>
        <taxon>Kitasatosporales</taxon>
        <taxon>Streptomycetaceae</taxon>
        <taxon>Streptomyces</taxon>
    </lineage>
</organism>
<dbReference type="PANTHER" id="PTHR43798:SF33">
    <property type="entry name" value="HYDROLASE, PUTATIVE (AFU_ORTHOLOGUE AFUA_2G14860)-RELATED"/>
    <property type="match status" value="1"/>
</dbReference>
<comment type="caution">
    <text evidence="2">The sequence shown here is derived from an EMBL/GenBank/DDBJ whole genome shotgun (WGS) entry which is preliminary data.</text>
</comment>
<feature type="domain" description="AB hydrolase-1" evidence="1">
    <location>
        <begin position="27"/>
        <end position="297"/>
    </location>
</feature>
<dbReference type="Gene3D" id="3.40.50.1820">
    <property type="entry name" value="alpha/beta hydrolase"/>
    <property type="match status" value="1"/>
</dbReference>
<proteinExistence type="predicted"/>
<dbReference type="Proteomes" id="UP001601976">
    <property type="component" value="Unassembled WGS sequence"/>
</dbReference>
<keyword evidence="3" id="KW-1185">Reference proteome</keyword>
<dbReference type="InterPro" id="IPR000073">
    <property type="entry name" value="AB_hydrolase_1"/>
</dbReference>
<sequence>MTSTGSFIRIGGTAHHVVVEGSGPVCVLSAGLGMSWFDWDPVVPLLAPFRTVVRFDRPGHGLSAPAPTATPPTAAGEAHRIAAILDALSLGGDGDGDGDGGGDHRPATVVGHSVAGFHAEAFARLYPARTASVVLLDSSVEEHARLPAAPALRTAVTRALGTALSAAGAPAALGPLARRAVVRAGRAAPAGSGGDPAPAALVRRCYRTSRVLRGALRENTHYRAVAAGLLALRDRFPLPEGVPVTVLAAYDGRGGRGATRWLERQRGLASTLGARFEVAEPCGHLVMLDRPDAVVRAVLAAGRAAPVRDGAPRPSP</sequence>
<dbReference type="InterPro" id="IPR029058">
    <property type="entry name" value="AB_hydrolase_fold"/>
</dbReference>
<dbReference type="RefSeq" id="WP_387893422.1">
    <property type="nucleotide sequence ID" value="NZ_JBIAPK010000001.1"/>
</dbReference>
<dbReference type="EMBL" id="JBIAPK010000001">
    <property type="protein sequence ID" value="MFF3337600.1"/>
    <property type="molecule type" value="Genomic_DNA"/>
</dbReference>
<dbReference type="Pfam" id="PF12697">
    <property type="entry name" value="Abhydrolase_6"/>
    <property type="match status" value="1"/>
</dbReference>